<comment type="caution">
    <text evidence="1">The sequence shown here is derived from an EMBL/GenBank/DDBJ whole genome shotgun (WGS) entry which is preliminary data.</text>
</comment>
<evidence type="ECO:0000313" key="1">
    <source>
        <dbReference type="EMBL" id="TQD93785.1"/>
    </source>
</evidence>
<dbReference type="EMBL" id="VIEB01000358">
    <property type="protein sequence ID" value="TQD93785.1"/>
    <property type="molecule type" value="Genomic_DNA"/>
</dbReference>
<name>A0A540M4Y0_MALBA</name>
<proteinExistence type="predicted"/>
<accession>A0A540M4Y0</accession>
<sequence>MAASMLQKKDEYITNLSQHANGGHLIQRSIQLLMDEFEQRKGKRIRCLGAG</sequence>
<dbReference type="Proteomes" id="UP000315295">
    <property type="component" value="Unassembled WGS sequence"/>
</dbReference>
<protein>
    <submittedName>
        <fullName evidence="1">Uncharacterized protein</fullName>
    </submittedName>
</protein>
<reference evidence="1 2" key="1">
    <citation type="journal article" date="2019" name="G3 (Bethesda)">
        <title>Sequencing of a Wild Apple (Malus baccata) Genome Unravels the Differences Between Cultivated and Wild Apple Species Regarding Disease Resistance and Cold Tolerance.</title>
        <authorList>
            <person name="Chen X."/>
        </authorList>
    </citation>
    <scope>NUCLEOTIDE SEQUENCE [LARGE SCALE GENOMIC DNA]</scope>
    <source>
        <strain evidence="2">cv. Shandingzi</strain>
        <tissue evidence="1">Leaves</tissue>
    </source>
</reference>
<keyword evidence="2" id="KW-1185">Reference proteome</keyword>
<dbReference type="AlphaFoldDB" id="A0A540M4Y0"/>
<gene>
    <name evidence="1" type="ORF">C1H46_020623</name>
</gene>
<evidence type="ECO:0000313" key="2">
    <source>
        <dbReference type="Proteomes" id="UP000315295"/>
    </source>
</evidence>
<organism evidence="1 2">
    <name type="scientific">Malus baccata</name>
    <name type="common">Siberian crab apple</name>
    <name type="synonym">Pyrus baccata</name>
    <dbReference type="NCBI Taxonomy" id="106549"/>
    <lineage>
        <taxon>Eukaryota</taxon>
        <taxon>Viridiplantae</taxon>
        <taxon>Streptophyta</taxon>
        <taxon>Embryophyta</taxon>
        <taxon>Tracheophyta</taxon>
        <taxon>Spermatophyta</taxon>
        <taxon>Magnoliopsida</taxon>
        <taxon>eudicotyledons</taxon>
        <taxon>Gunneridae</taxon>
        <taxon>Pentapetalae</taxon>
        <taxon>rosids</taxon>
        <taxon>fabids</taxon>
        <taxon>Rosales</taxon>
        <taxon>Rosaceae</taxon>
        <taxon>Amygdaloideae</taxon>
        <taxon>Maleae</taxon>
        <taxon>Malus</taxon>
    </lineage>
</organism>